<dbReference type="Proteomes" id="UP000007115">
    <property type="component" value="Unassembled WGS sequence"/>
</dbReference>
<feature type="transmembrane region" description="Helical" evidence="9">
    <location>
        <begin position="216"/>
        <end position="233"/>
    </location>
</feature>
<evidence type="ECO:0000256" key="9">
    <source>
        <dbReference type="SAM" id="Phobius"/>
    </source>
</evidence>
<evidence type="ECO:0008006" key="12">
    <source>
        <dbReference type="Google" id="ProtNLM"/>
    </source>
</evidence>
<feature type="transmembrane region" description="Helical" evidence="9">
    <location>
        <begin position="369"/>
        <end position="390"/>
    </location>
</feature>
<feature type="transmembrane region" description="Helical" evidence="9">
    <location>
        <begin position="154"/>
        <end position="175"/>
    </location>
</feature>
<keyword evidence="3" id="KW-0813">Transport</keyword>
<feature type="transmembrane region" description="Helical" evidence="9">
    <location>
        <begin position="572"/>
        <end position="592"/>
    </location>
</feature>
<comment type="subcellular location">
    <subcellularLocation>
        <location evidence="1">Membrane</location>
        <topology evidence="1">Multi-pass membrane protein</topology>
    </subcellularLocation>
</comment>
<keyword evidence="6" id="KW-0653">Protein transport</keyword>
<evidence type="ECO:0000256" key="5">
    <source>
        <dbReference type="ARBA" id="ARBA00022856"/>
    </source>
</evidence>
<dbReference type="EMBL" id="ABDF02000089">
    <property type="protein sequence ID" value="EHK17282.1"/>
    <property type="molecule type" value="Genomic_DNA"/>
</dbReference>
<gene>
    <name evidence="10" type="ORF">TRIVIDRAFT_161010</name>
</gene>
<evidence type="ECO:0000313" key="10">
    <source>
        <dbReference type="EMBL" id="EHK17282.1"/>
    </source>
</evidence>
<dbReference type="AlphaFoldDB" id="G9N8H5"/>
<dbReference type="GeneID" id="25788509"/>
<evidence type="ECO:0000256" key="3">
    <source>
        <dbReference type="ARBA" id="ARBA00022448"/>
    </source>
</evidence>
<evidence type="ECO:0000256" key="1">
    <source>
        <dbReference type="ARBA" id="ARBA00004141"/>
    </source>
</evidence>
<feature type="transmembrane region" description="Helical" evidence="9">
    <location>
        <begin position="44"/>
        <end position="62"/>
    </location>
</feature>
<dbReference type="Pfam" id="PF03169">
    <property type="entry name" value="OPT"/>
    <property type="match status" value="1"/>
</dbReference>
<proteinExistence type="inferred from homology"/>
<dbReference type="NCBIfam" id="TIGR00728">
    <property type="entry name" value="OPT_sfam"/>
    <property type="match status" value="1"/>
</dbReference>
<feature type="transmembrane region" description="Helical" evidence="9">
    <location>
        <begin position="538"/>
        <end position="560"/>
    </location>
</feature>
<feature type="transmembrane region" description="Helical" evidence="9">
    <location>
        <begin position="288"/>
        <end position="315"/>
    </location>
</feature>
<feature type="transmembrane region" description="Helical" evidence="9">
    <location>
        <begin position="429"/>
        <end position="450"/>
    </location>
</feature>
<name>G9N8H5_HYPVG</name>
<evidence type="ECO:0000313" key="11">
    <source>
        <dbReference type="Proteomes" id="UP000007115"/>
    </source>
</evidence>
<feature type="transmembrane region" description="Helical" evidence="9">
    <location>
        <begin position="604"/>
        <end position="625"/>
    </location>
</feature>
<keyword evidence="4 9" id="KW-0812">Transmembrane</keyword>
<organism evidence="10 11">
    <name type="scientific">Hypocrea virens (strain Gv29-8 / FGSC 10586)</name>
    <name type="common">Gliocladium virens</name>
    <name type="synonym">Trichoderma virens</name>
    <dbReference type="NCBI Taxonomy" id="413071"/>
    <lineage>
        <taxon>Eukaryota</taxon>
        <taxon>Fungi</taxon>
        <taxon>Dikarya</taxon>
        <taxon>Ascomycota</taxon>
        <taxon>Pezizomycotina</taxon>
        <taxon>Sordariomycetes</taxon>
        <taxon>Hypocreomycetidae</taxon>
        <taxon>Hypocreales</taxon>
        <taxon>Hypocreaceae</taxon>
        <taxon>Trichoderma</taxon>
    </lineage>
</organism>
<dbReference type="OrthoDB" id="9986677at2759"/>
<keyword evidence="7 9" id="KW-1133">Transmembrane helix</keyword>
<dbReference type="eggNOG" id="KOG2262">
    <property type="taxonomic scope" value="Eukaryota"/>
</dbReference>
<dbReference type="InterPro" id="IPR004648">
    <property type="entry name" value="Oligpept_transpt"/>
</dbReference>
<dbReference type="NCBIfam" id="TIGR00727">
    <property type="entry name" value="ISP4_OPT"/>
    <property type="match status" value="1"/>
</dbReference>
<feature type="transmembrane region" description="Helical" evidence="9">
    <location>
        <begin position="682"/>
        <end position="706"/>
    </location>
</feature>
<dbReference type="GO" id="GO:0015031">
    <property type="term" value="P:protein transport"/>
    <property type="evidence" value="ECO:0007669"/>
    <property type="project" value="UniProtKB-KW"/>
</dbReference>
<feature type="transmembrane region" description="Helical" evidence="9">
    <location>
        <begin position="118"/>
        <end position="138"/>
    </location>
</feature>
<accession>G9N8H5</accession>
<feature type="transmembrane region" description="Helical" evidence="9">
    <location>
        <begin position="74"/>
        <end position="97"/>
    </location>
</feature>
<reference evidence="10 11" key="1">
    <citation type="journal article" date="2011" name="Genome Biol.">
        <title>Comparative genome sequence analysis underscores mycoparasitism as the ancestral life style of Trichoderma.</title>
        <authorList>
            <person name="Kubicek C.P."/>
            <person name="Herrera-Estrella A."/>
            <person name="Seidl-Seiboth V."/>
            <person name="Martinez D.A."/>
            <person name="Druzhinina I.S."/>
            <person name="Thon M."/>
            <person name="Zeilinger S."/>
            <person name="Casas-Flores S."/>
            <person name="Horwitz B.A."/>
            <person name="Mukherjee P.K."/>
            <person name="Mukherjee M."/>
            <person name="Kredics L."/>
            <person name="Alcaraz L.D."/>
            <person name="Aerts A."/>
            <person name="Antal Z."/>
            <person name="Atanasova L."/>
            <person name="Cervantes-Badillo M.G."/>
            <person name="Challacombe J."/>
            <person name="Chertkov O."/>
            <person name="McCluskey K."/>
            <person name="Coulpier F."/>
            <person name="Deshpande N."/>
            <person name="von Doehren H."/>
            <person name="Ebbole D.J."/>
            <person name="Esquivel-Naranjo E.U."/>
            <person name="Fekete E."/>
            <person name="Flipphi M."/>
            <person name="Glaser F."/>
            <person name="Gomez-Rodriguez E.Y."/>
            <person name="Gruber S."/>
            <person name="Han C."/>
            <person name="Henrissat B."/>
            <person name="Hermosa R."/>
            <person name="Hernandez-Onate M."/>
            <person name="Karaffa L."/>
            <person name="Kosti I."/>
            <person name="Le Crom S."/>
            <person name="Lindquist E."/>
            <person name="Lucas S."/>
            <person name="Luebeck M."/>
            <person name="Luebeck P.S."/>
            <person name="Margeot A."/>
            <person name="Metz B."/>
            <person name="Misra M."/>
            <person name="Nevalainen H."/>
            <person name="Omann M."/>
            <person name="Packer N."/>
            <person name="Perrone G."/>
            <person name="Uresti-Rivera E.E."/>
            <person name="Salamov A."/>
            <person name="Schmoll M."/>
            <person name="Seiboth B."/>
            <person name="Shapiro H."/>
            <person name="Sukno S."/>
            <person name="Tamayo-Ramos J.A."/>
            <person name="Tisch D."/>
            <person name="Wiest A."/>
            <person name="Wilkinson H.H."/>
            <person name="Zhang M."/>
            <person name="Coutinho P.M."/>
            <person name="Kenerley C.M."/>
            <person name="Monte E."/>
            <person name="Baker S.E."/>
            <person name="Grigoriev I.V."/>
        </authorList>
    </citation>
    <scope>NUCLEOTIDE SEQUENCE [LARGE SCALE GENOMIC DNA]</scope>
    <source>
        <strain evidence="11">Gv29-8 / FGSC 10586</strain>
    </source>
</reference>
<evidence type="ECO:0000256" key="7">
    <source>
        <dbReference type="ARBA" id="ARBA00022989"/>
    </source>
</evidence>
<keyword evidence="11" id="KW-1185">Reference proteome</keyword>
<keyword evidence="8 9" id="KW-0472">Membrane</keyword>
<comment type="similarity">
    <text evidence="2">Belongs to the oligopeptide OPT transporter family.</text>
</comment>
<dbReference type="OMA" id="YLPINSW"/>
<feature type="transmembrane region" description="Helical" evidence="9">
    <location>
        <begin position="456"/>
        <end position="477"/>
    </location>
</feature>
<feature type="transmembrane region" description="Helical" evidence="9">
    <location>
        <begin position="245"/>
        <end position="267"/>
    </location>
</feature>
<dbReference type="InterPro" id="IPR004813">
    <property type="entry name" value="OPT"/>
</dbReference>
<dbReference type="GO" id="GO:0035673">
    <property type="term" value="F:oligopeptide transmembrane transporter activity"/>
    <property type="evidence" value="ECO:0007669"/>
    <property type="project" value="InterPro"/>
</dbReference>
<dbReference type="PANTHER" id="PTHR22601">
    <property type="entry name" value="ISP4 LIKE PROTEIN"/>
    <property type="match status" value="1"/>
</dbReference>
<evidence type="ECO:0000256" key="6">
    <source>
        <dbReference type="ARBA" id="ARBA00022927"/>
    </source>
</evidence>
<evidence type="ECO:0000256" key="2">
    <source>
        <dbReference type="ARBA" id="ARBA00008807"/>
    </source>
</evidence>
<feature type="transmembrane region" description="Helical" evidence="9">
    <location>
        <begin position="637"/>
        <end position="670"/>
    </location>
</feature>
<protein>
    <recommendedName>
        <fullName evidence="12">OPT oligopeptide transporter protein-domain-containing protein</fullName>
    </recommendedName>
</protein>
<sequence length="747" mass="84034">MDPAVEVEARLVAAVFHGNSVYREIRATFSNVDDPDTPCGTVRAWVIGLVWAAGLAGLNQFFAPRNPTLTVSVYIAQLFCFPMGRFCAATLPTTVFLRGTRFEFSLNPGPFSIKEHMLITIMANASSGSVNFITPLFFDQYLPMFLGQSWGGTWPYQICAMLALQITGFGLAGMIRRFLIYPPQMIWYFTLSQAALNNALHNQSDSRVHGWKISRFNFFFIACGLMFLYYWLPGTIMPVLTFFNWTTWIAPASTTLSILTGSYYFNLGLNPLLTTFDWNWFSSVVDPIIYPFFIVVQIVVSTLAWAVLVVIPVFFTNTWYTAYLPINSWYAYDNTGNQYQFARVVGPGSTLNETAYQEYSPLFLPATFVLRYAVLLASIPAICTFTWLWYGKTFGRVIKLAFRRLAVHHAFNDAHSRLMSQYREVPETWYLAVGAVGAAFGFACICGWPTGAPGWTVPVTILMSVIFVIPVGTVYAISGYQTTLELLFDIIAGYVVHNRPVAFLLFRSYGLGIIEQAMAFAKDMKLAHYVKIPPRQMFAAQIVSTVVSTFVVLAVVNFQLGVKGMCNPQVNVHWVCGTAQTGFSSSLTWGLLGPSRMFTHVDSIYWKIMFGLLAGFLWPILWYLAKRAWPNTILRYAHPVVMLLGGVVWAPLNLSMFWGTLLFSYIFGIFIKGRWPAWWDKYALVLSSALTAGIVLSALVQFFAIANAGVSFPAWWGTTYHTKTCDFHDCRHMKLAKGETFGPTEWH</sequence>
<dbReference type="VEuPathDB" id="FungiDB:TRIVIDRAFT_161010"/>
<keyword evidence="5" id="KW-0571">Peptide transport</keyword>
<comment type="caution">
    <text evidence="10">The sequence shown here is derived from an EMBL/GenBank/DDBJ whole genome shotgun (WGS) entry which is preliminary data.</text>
</comment>
<dbReference type="InParanoid" id="G9N8H5"/>
<dbReference type="HOGENOM" id="CLU_004965_1_1_1"/>
<dbReference type="GO" id="GO:0016020">
    <property type="term" value="C:membrane"/>
    <property type="evidence" value="ECO:0007669"/>
    <property type="project" value="UniProtKB-SubCell"/>
</dbReference>
<dbReference type="RefSeq" id="XP_013951478.1">
    <property type="nucleotide sequence ID" value="XM_014096003.1"/>
</dbReference>
<evidence type="ECO:0000256" key="8">
    <source>
        <dbReference type="ARBA" id="ARBA00023136"/>
    </source>
</evidence>
<evidence type="ECO:0000256" key="4">
    <source>
        <dbReference type="ARBA" id="ARBA00022692"/>
    </source>
</evidence>